<dbReference type="EMBL" id="CP049886">
    <property type="protein sequence ID" value="QIL46457.1"/>
    <property type="molecule type" value="Genomic_DNA"/>
</dbReference>
<dbReference type="InterPro" id="IPR000182">
    <property type="entry name" value="GNAT_dom"/>
</dbReference>
<keyword evidence="3" id="KW-1185">Reference proteome</keyword>
<dbReference type="Proteomes" id="UP000500890">
    <property type="component" value="Chromosome"/>
</dbReference>
<sequence>MLIETPRLIIRDYKASDSTEALEFLGDKETMHYLPEESFTIESIKEFIAKNNRKVAYYPIVLKEEKKVIGHLYFEPFFGDHSYEIGWVFNQAYQGNGYAFEAAQALMDWGFKEKGIHRVIATCQPENSSSYKLMEKLGMRREGYFKECIPVADGWWDEYYYAILKSEW</sequence>
<dbReference type="SUPFAM" id="SSF55729">
    <property type="entry name" value="Acyl-CoA N-acyltransferases (Nat)"/>
    <property type="match status" value="1"/>
</dbReference>
<evidence type="ECO:0000259" key="1">
    <source>
        <dbReference type="PROSITE" id="PS51186"/>
    </source>
</evidence>
<protein>
    <submittedName>
        <fullName evidence="2">GNAT family N-acetyltransferase</fullName>
    </submittedName>
</protein>
<dbReference type="InterPro" id="IPR016181">
    <property type="entry name" value="Acyl_CoA_acyltransferase"/>
</dbReference>
<dbReference type="GO" id="GO:0016747">
    <property type="term" value="F:acyltransferase activity, transferring groups other than amino-acyl groups"/>
    <property type="evidence" value="ECO:0007669"/>
    <property type="project" value="InterPro"/>
</dbReference>
<reference evidence="2 3" key="1">
    <citation type="submission" date="2020-03" db="EMBL/GenBank/DDBJ databases">
        <title>Vagococcus sp. nov., isolated from beetles.</title>
        <authorList>
            <person name="Hyun D.-W."/>
            <person name="Bae J.-W."/>
        </authorList>
    </citation>
    <scope>NUCLEOTIDE SEQUENCE [LARGE SCALE GENOMIC DNA]</scope>
    <source>
        <strain evidence="2 3">HDW17A</strain>
    </source>
</reference>
<keyword evidence="2" id="KW-0808">Transferase</keyword>
<dbReference type="KEGG" id="vah:G7081_04920"/>
<organism evidence="2 3">
    <name type="scientific">Vagococcus coleopterorum</name>
    <dbReference type="NCBI Taxonomy" id="2714946"/>
    <lineage>
        <taxon>Bacteria</taxon>
        <taxon>Bacillati</taxon>
        <taxon>Bacillota</taxon>
        <taxon>Bacilli</taxon>
        <taxon>Lactobacillales</taxon>
        <taxon>Enterococcaceae</taxon>
        <taxon>Vagococcus</taxon>
    </lineage>
</organism>
<name>A0A6G8AN85_9ENTE</name>
<evidence type="ECO:0000313" key="3">
    <source>
        <dbReference type="Proteomes" id="UP000500890"/>
    </source>
</evidence>
<dbReference type="AlphaFoldDB" id="A0A6G8AN85"/>
<proteinExistence type="predicted"/>
<dbReference type="InterPro" id="IPR051531">
    <property type="entry name" value="N-acetyltransferase"/>
</dbReference>
<accession>A0A6G8AN85</accession>
<dbReference type="PROSITE" id="PS51186">
    <property type="entry name" value="GNAT"/>
    <property type="match status" value="1"/>
</dbReference>
<dbReference type="Gene3D" id="3.40.630.30">
    <property type="match status" value="1"/>
</dbReference>
<dbReference type="RefSeq" id="WP_166007846.1">
    <property type="nucleotide sequence ID" value="NZ_CP049886.1"/>
</dbReference>
<dbReference type="PANTHER" id="PTHR43792">
    <property type="entry name" value="GNAT FAMILY, PUTATIVE (AFU_ORTHOLOGUE AFUA_3G00765)-RELATED-RELATED"/>
    <property type="match status" value="1"/>
</dbReference>
<dbReference type="PANTHER" id="PTHR43792:SF5">
    <property type="entry name" value="RIBOSOMAL-PROTEIN-SERINE ACETYLTRANSFERASE"/>
    <property type="match status" value="1"/>
</dbReference>
<dbReference type="Pfam" id="PF13302">
    <property type="entry name" value="Acetyltransf_3"/>
    <property type="match status" value="1"/>
</dbReference>
<dbReference type="CDD" id="cd04301">
    <property type="entry name" value="NAT_SF"/>
    <property type="match status" value="1"/>
</dbReference>
<evidence type="ECO:0000313" key="2">
    <source>
        <dbReference type="EMBL" id="QIL46457.1"/>
    </source>
</evidence>
<feature type="domain" description="N-acetyltransferase" evidence="1">
    <location>
        <begin position="8"/>
        <end position="166"/>
    </location>
</feature>
<gene>
    <name evidence="2" type="ORF">G7081_04920</name>
</gene>